<comment type="caution">
    <text evidence="1">The sequence shown here is derived from an EMBL/GenBank/DDBJ whole genome shotgun (WGS) entry which is preliminary data.</text>
</comment>
<protein>
    <submittedName>
        <fullName evidence="1">Uncharacterized protein</fullName>
    </submittedName>
</protein>
<proteinExistence type="predicted"/>
<gene>
    <name evidence="1" type="ORF">VTK73DRAFT_18</name>
</gene>
<sequence length="69" mass="8271">MIPGVSRRSSLRSEWSRENHPQRGVIAGRINLARGLDAQAEWGFWFQYLWNGSYWYLVHLLKLLQYYTQ</sequence>
<evidence type="ECO:0000313" key="1">
    <source>
        <dbReference type="EMBL" id="KAL1884324.1"/>
    </source>
</evidence>
<dbReference type="EMBL" id="JAZHXJ010000001">
    <property type="protein sequence ID" value="KAL1884324.1"/>
    <property type="molecule type" value="Genomic_DNA"/>
</dbReference>
<dbReference type="Proteomes" id="UP001586593">
    <property type="component" value="Unassembled WGS sequence"/>
</dbReference>
<evidence type="ECO:0000313" key="2">
    <source>
        <dbReference type="Proteomes" id="UP001586593"/>
    </source>
</evidence>
<name>A0ABR3Y8F9_9PEZI</name>
<accession>A0ABR3Y8F9</accession>
<reference evidence="1 2" key="1">
    <citation type="journal article" date="2024" name="Commun. Biol.">
        <title>Comparative genomic analysis of thermophilic fungi reveals convergent evolutionary adaptations and gene losses.</title>
        <authorList>
            <person name="Steindorff A.S."/>
            <person name="Aguilar-Pontes M.V."/>
            <person name="Robinson A.J."/>
            <person name="Andreopoulos B."/>
            <person name="LaButti K."/>
            <person name="Kuo A."/>
            <person name="Mondo S."/>
            <person name="Riley R."/>
            <person name="Otillar R."/>
            <person name="Haridas S."/>
            <person name="Lipzen A."/>
            <person name="Grimwood J."/>
            <person name="Schmutz J."/>
            <person name="Clum A."/>
            <person name="Reid I.D."/>
            <person name="Moisan M.C."/>
            <person name="Butler G."/>
            <person name="Nguyen T.T.M."/>
            <person name="Dewar K."/>
            <person name="Conant G."/>
            <person name="Drula E."/>
            <person name="Henrissat B."/>
            <person name="Hansel C."/>
            <person name="Singer S."/>
            <person name="Hutchinson M.I."/>
            <person name="de Vries R.P."/>
            <person name="Natvig D.O."/>
            <person name="Powell A.J."/>
            <person name="Tsang A."/>
            <person name="Grigoriev I.V."/>
        </authorList>
    </citation>
    <scope>NUCLEOTIDE SEQUENCE [LARGE SCALE GENOMIC DNA]</scope>
    <source>
        <strain evidence="1 2">ATCC 24622</strain>
    </source>
</reference>
<keyword evidence="2" id="KW-1185">Reference proteome</keyword>
<organism evidence="1 2">
    <name type="scientific">Phialemonium thermophilum</name>
    <dbReference type="NCBI Taxonomy" id="223376"/>
    <lineage>
        <taxon>Eukaryota</taxon>
        <taxon>Fungi</taxon>
        <taxon>Dikarya</taxon>
        <taxon>Ascomycota</taxon>
        <taxon>Pezizomycotina</taxon>
        <taxon>Sordariomycetes</taxon>
        <taxon>Sordariomycetidae</taxon>
        <taxon>Cephalothecales</taxon>
        <taxon>Cephalothecaceae</taxon>
        <taxon>Phialemonium</taxon>
    </lineage>
</organism>